<dbReference type="Proteomes" id="UP000199672">
    <property type="component" value="Unassembled WGS sequence"/>
</dbReference>
<feature type="domain" description="NAD-dependent epimerase/dehydratase" evidence="1">
    <location>
        <begin position="26"/>
        <end position="187"/>
    </location>
</feature>
<proteinExistence type="predicted"/>
<evidence type="ECO:0000313" key="2">
    <source>
        <dbReference type="EMBL" id="SFC50849.1"/>
    </source>
</evidence>
<reference evidence="3" key="1">
    <citation type="submission" date="2016-10" db="EMBL/GenBank/DDBJ databases">
        <authorList>
            <person name="Varghese N."/>
            <person name="Submissions S."/>
        </authorList>
    </citation>
    <scope>NUCLEOTIDE SEQUENCE [LARGE SCALE GENOMIC DNA]</scope>
    <source>
        <strain evidence="3">CGMCC 1.10370</strain>
    </source>
</reference>
<evidence type="ECO:0000313" key="3">
    <source>
        <dbReference type="Proteomes" id="UP000199672"/>
    </source>
</evidence>
<dbReference type="InterPro" id="IPR001509">
    <property type="entry name" value="Epimerase_deHydtase"/>
</dbReference>
<dbReference type="Gene3D" id="3.40.50.720">
    <property type="entry name" value="NAD(P)-binding Rossmann-like Domain"/>
    <property type="match status" value="1"/>
</dbReference>
<sequence>MAKNLYNSCTFVSLNLKKMTQISILGCGWLGFPLAKRLIEKGYSVNGSTTSENKLSILENAGIKPFLVALESESISESIIDFLAESKILIIDIPPKLRSENTDSEKKVFVEKIKNLIPFIEKSAIEKVLFISSTSVYGDDNNLVTEETVPNPETESGKQLLLAEALLQNNPNFETTILRFGGLIGEDRHPVKFLAGKENIENPDAPVNLIHQKDCIGIIEEIIKQSKWNEIFNAVASFHPTREEYYTQKAKDLNLVVPKFNNKKSNIKKTISSGKIEIILNYQFKLENY</sequence>
<organism evidence="2 3">
    <name type="scientific">Flavobacterium phragmitis</name>
    <dbReference type="NCBI Taxonomy" id="739143"/>
    <lineage>
        <taxon>Bacteria</taxon>
        <taxon>Pseudomonadati</taxon>
        <taxon>Bacteroidota</taxon>
        <taxon>Flavobacteriia</taxon>
        <taxon>Flavobacteriales</taxon>
        <taxon>Flavobacteriaceae</taxon>
        <taxon>Flavobacterium</taxon>
    </lineage>
</organism>
<gene>
    <name evidence="2" type="ORF">SAMN05216297_10169</name>
</gene>
<dbReference type="EMBL" id="FOMH01000001">
    <property type="protein sequence ID" value="SFC50849.1"/>
    <property type="molecule type" value="Genomic_DNA"/>
</dbReference>
<dbReference type="AlphaFoldDB" id="A0A1I1JQE7"/>
<dbReference type="PANTHER" id="PTHR48079:SF6">
    <property type="entry name" value="NAD(P)-BINDING DOMAIN-CONTAINING PROTEIN-RELATED"/>
    <property type="match status" value="1"/>
</dbReference>
<dbReference type="InterPro" id="IPR036291">
    <property type="entry name" value="NAD(P)-bd_dom_sf"/>
</dbReference>
<keyword evidence="3" id="KW-1185">Reference proteome</keyword>
<evidence type="ECO:0000259" key="1">
    <source>
        <dbReference type="Pfam" id="PF01370"/>
    </source>
</evidence>
<dbReference type="SUPFAM" id="SSF51735">
    <property type="entry name" value="NAD(P)-binding Rossmann-fold domains"/>
    <property type="match status" value="1"/>
</dbReference>
<dbReference type="Pfam" id="PF01370">
    <property type="entry name" value="Epimerase"/>
    <property type="match status" value="1"/>
</dbReference>
<dbReference type="GO" id="GO:0004029">
    <property type="term" value="F:aldehyde dehydrogenase (NAD+) activity"/>
    <property type="evidence" value="ECO:0007669"/>
    <property type="project" value="TreeGrafter"/>
</dbReference>
<name>A0A1I1JQE7_9FLAO</name>
<dbReference type="PANTHER" id="PTHR48079">
    <property type="entry name" value="PROTEIN YEEZ"/>
    <property type="match status" value="1"/>
</dbReference>
<dbReference type="GO" id="GO:0005737">
    <property type="term" value="C:cytoplasm"/>
    <property type="evidence" value="ECO:0007669"/>
    <property type="project" value="TreeGrafter"/>
</dbReference>
<dbReference type="InterPro" id="IPR051783">
    <property type="entry name" value="NAD(P)-dependent_oxidoreduct"/>
</dbReference>
<protein>
    <submittedName>
        <fullName evidence="2">Nucleoside-diphosphate-sugar epimerase</fullName>
    </submittedName>
</protein>
<accession>A0A1I1JQE7</accession>
<dbReference type="STRING" id="739143.SAMN05216297_10169"/>